<reference evidence="3 4" key="1">
    <citation type="submission" date="2021-03" db="EMBL/GenBank/DDBJ databases">
        <title>Sequencing the genomes of 1000 actinobacteria strains.</title>
        <authorList>
            <person name="Klenk H.-P."/>
        </authorList>
    </citation>
    <scope>NUCLEOTIDE SEQUENCE [LARGE SCALE GENOMIC DNA]</scope>
    <source>
        <strain evidence="3 4">DSM 46670</strain>
    </source>
</reference>
<accession>A0ABS4TYL6</accession>
<dbReference type="RefSeq" id="WP_209646268.1">
    <property type="nucleotide sequence ID" value="NZ_JAGINW010000001.1"/>
</dbReference>
<dbReference type="PANTHER" id="PTHR43037">
    <property type="entry name" value="UNNAMED PRODUCT-RELATED"/>
    <property type="match status" value="1"/>
</dbReference>
<dbReference type="PANTHER" id="PTHR43037:SF5">
    <property type="entry name" value="FERULOYL ESTERASE"/>
    <property type="match status" value="1"/>
</dbReference>
<protein>
    <submittedName>
        <fullName evidence="3">Peptidase</fullName>
    </submittedName>
</protein>
<dbReference type="SUPFAM" id="SSF53474">
    <property type="entry name" value="alpha/beta-Hydrolases"/>
    <property type="match status" value="1"/>
</dbReference>
<dbReference type="InterPro" id="IPR050955">
    <property type="entry name" value="Plant_Biomass_Hydrol_Est"/>
</dbReference>
<sequence>MTGRTVNLLVDDFTPGTYVREGTTLPYAYHLPRHYNPRHQYPLVVILPGHGMGWDGDNIGVQIAADIPATTWLSPKWTGTREDFIVLAPQNRRVGATTEAADMVALVEWFMKSHSIDTGRVYASTVSTLAWEAMATQPGLFSAPLITGGFRVSTDQAARIATDRTPIWITHGLNDHLLPVAFGRDSATLLRNAYVAAGVSPDKAANLVRYTEFGNNAFSEPDYHAAFGPTYEDTSILRWLVNCRRQHG</sequence>
<organism evidence="3 4">
    <name type="scientific">Kibdelosporangium banguiense</name>
    <dbReference type="NCBI Taxonomy" id="1365924"/>
    <lineage>
        <taxon>Bacteria</taxon>
        <taxon>Bacillati</taxon>
        <taxon>Actinomycetota</taxon>
        <taxon>Actinomycetes</taxon>
        <taxon>Pseudonocardiales</taxon>
        <taxon>Pseudonocardiaceae</taxon>
        <taxon>Kibdelosporangium</taxon>
    </lineage>
</organism>
<evidence type="ECO:0000313" key="3">
    <source>
        <dbReference type="EMBL" id="MBP2329490.1"/>
    </source>
</evidence>
<dbReference type="InterPro" id="IPR029058">
    <property type="entry name" value="AB_hydrolase_fold"/>
</dbReference>
<evidence type="ECO:0000313" key="4">
    <source>
        <dbReference type="Proteomes" id="UP001519332"/>
    </source>
</evidence>
<comment type="caution">
    <text evidence="3">The sequence shown here is derived from an EMBL/GenBank/DDBJ whole genome shotgun (WGS) entry which is preliminary data.</text>
</comment>
<dbReference type="EMBL" id="JAGINW010000001">
    <property type="protein sequence ID" value="MBP2329490.1"/>
    <property type="molecule type" value="Genomic_DNA"/>
</dbReference>
<proteinExistence type="predicted"/>
<keyword evidence="1" id="KW-0732">Signal</keyword>
<gene>
    <name evidence="3" type="ORF">JOF56_009875</name>
</gene>
<name>A0ABS4TYL6_9PSEU</name>
<evidence type="ECO:0000256" key="1">
    <source>
        <dbReference type="ARBA" id="ARBA00022729"/>
    </source>
</evidence>
<keyword evidence="2" id="KW-0378">Hydrolase</keyword>
<dbReference type="Proteomes" id="UP001519332">
    <property type="component" value="Unassembled WGS sequence"/>
</dbReference>
<dbReference type="Gene3D" id="3.40.50.1820">
    <property type="entry name" value="alpha/beta hydrolase"/>
    <property type="match status" value="1"/>
</dbReference>
<evidence type="ECO:0000256" key="2">
    <source>
        <dbReference type="ARBA" id="ARBA00022801"/>
    </source>
</evidence>
<keyword evidence="4" id="KW-1185">Reference proteome</keyword>